<sequence length="68" mass="7856">MNISYFPELFSKLEDGDKFWRMPECYIRGSTIKYLRIPDEIIDMVKDEVVSKGRGRGGAQQNKQQGKG</sequence>
<name>A0A8C7ZDV3_9TELE</name>
<reference evidence="2" key="1">
    <citation type="submission" date="2025-08" db="UniProtKB">
        <authorList>
            <consortium name="Ensembl"/>
        </authorList>
    </citation>
    <scope>IDENTIFICATION</scope>
</reference>
<dbReference type="Gene3D" id="2.30.30.100">
    <property type="match status" value="1"/>
</dbReference>
<accession>A0A8C7ZDV3</accession>
<dbReference type="PANTHER" id="PTHR23338">
    <property type="entry name" value="SMALL NUCLEAR RIBONUCLEOPROTEIN SM"/>
    <property type="match status" value="1"/>
</dbReference>
<keyword evidence="1" id="KW-0507">mRNA processing</keyword>
<dbReference type="SUPFAM" id="SSF50182">
    <property type="entry name" value="Sm-like ribonucleoproteins"/>
    <property type="match status" value="1"/>
</dbReference>
<dbReference type="GeneTree" id="ENSGT01000000220842"/>
<organism evidence="2 3">
    <name type="scientific">Oryzias sinensis</name>
    <name type="common">Chinese medaka</name>
    <dbReference type="NCBI Taxonomy" id="183150"/>
    <lineage>
        <taxon>Eukaryota</taxon>
        <taxon>Metazoa</taxon>
        <taxon>Chordata</taxon>
        <taxon>Craniata</taxon>
        <taxon>Vertebrata</taxon>
        <taxon>Euteleostomi</taxon>
        <taxon>Actinopterygii</taxon>
        <taxon>Neopterygii</taxon>
        <taxon>Teleostei</taxon>
        <taxon>Neoteleostei</taxon>
        <taxon>Acanthomorphata</taxon>
        <taxon>Ovalentaria</taxon>
        <taxon>Atherinomorphae</taxon>
        <taxon>Beloniformes</taxon>
        <taxon>Adrianichthyidae</taxon>
        <taxon>Oryziinae</taxon>
        <taxon>Oryzias</taxon>
    </lineage>
</organism>
<dbReference type="InterPro" id="IPR027141">
    <property type="entry name" value="LSm4/Sm_D1/D3"/>
</dbReference>
<evidence type="ECO:0000256" key="1">
    <source>
        <dbReference type="ARBA" id="ARBA00022728"/>
    </source>
</evidence>
<keyword evidence="1" id="KW-0508">mRNA splicing</keyword>
<evidence type="ECO:0000313" key="2">
    <source>
        <dbReference type="Ensembl" id="ENSOSIP00000042160.1"/>
    </source>
</evidence>
<reference evidence="2" key="2">
    <citation type="submission" date="2025-09" db="UniProtKB">
        <authorList>
            <consortium name="Ensembl"/>
        </authorList>
    </citation>
    <scope>IDENTIFICATION</scope>
</reference>
<dbReference type="GO" id="GO:0005681">
    <property type="term" value="C:spliceosomal complex"/>
    <property type="evidence" value="ECO:0007669"/>
    <property type="project" value="UniProtKB-KW"/>
</dbReference>
<dbReference type="InterPro" id="IPR010920">
    <property type="entry name" value="LSM_dom_sf"/>
</dbReference>
<dbReference type="GO" id="GO:0006396">
    <property type="term" value="P:RNA processing"/>
    <property type="evidence" value="ECO:0007669"/>
    <property type="project" value="InterPro"/>
</dbReference>
<protein>
    <recommendedName>
        <fullName evidence="4">U6 snRNA-associated Sm-like protein LSm4</fullName>
    </recommendedName>
</protein>
<keyword evidence="1" id="KW-0747">Spliceosome</keyword>
<evidence type="ECO:0008006" key="4">
    <source>
        <dbReference type="Google" id="ProtNLM"/>
    </source>
</evidence>
<dbReference type="AlphaFoldDB" id="A0A8C7ZDV3"/>
<evidence type="ECO:0000313" key="3">
    <source>
        <dbReference type="Proteomes" id="UP000694383"/>
    </source>
</evidence>
<dbReference type="Ensembl" id="ENSOSIT00000044388.1">
    <property type="protein sequence ID" value="ENSOSIP00000042160.1"/>
    <property type="gene ID" value="ENSOSIG00000020378.1"/>
</dbReference>
<dbReference type="Proteomes" id="UP000694383">
    <property type="component" value="Unplaced"/>
</dbReference>
<keyword evidence="3" id="KW-1185">Reference proteome</keyword>
<proteinExistence type="predicted"/>